<protein>
    <recommendedName>
        <fullName evidence="4">Zinc ribbon domain-containing protein</fullName>
    </recommendedName>
</protein>
<name>A0A6A7KDB1_9FIRM</name>
<evidence type="ECO:0000313" key="3">
    <source>
        <dbReference type="Proteomes" id="UP000440004"/>
    </source>
</evidence>
<keyword evidence="1" id="KW-1133">Transmembrane helix</keyword>
<reference evidence="2 3" key="1">
    <citation type="submission" date="2019-10" db="EMBL/GenBank/DDBJ databases">
        <title>Alkalibaculum tamaniensis sp.nov., a new alkaliphilic acetogen, isolated on methoxylated aromatics from a mud volcano.</title>
        <authorList>
            <person name="Khomyakova M.A."/>
            <person name="Merkel A.Y."/>
            <person name="Bonch-Osmolovskaya E.A."/>
            <person name="Slobodkin A.I."/>
        </authorList>
    </citation>
    <scope>NUCLEOTIDE SEQUENCE [LARGE SCALE GENOMIC DNA]</scope>
    <source>
        <strain evidence="2 3">M08DMB</strain>
    </source>
</reference>
<gene>
    <name evidence="2" type="ORF">GC105_16390</name>
</gene>
<evidence type="ECO:0000256" key="1">
    <source>
        <dbReference type="SAM" id="Phobius"/>
    </source>
</evidence>
<feature type="transmembrane region" description="Helical" evidence="1">
    <location>
        <begin position="360"/>
        <end position="381"/>
    </location>
</feature>
<keyword evidence="1" id="KW-0812">Transmembrane</keyword>
<organism evidence="2 3">
    <name type="scientific">Alkalibaculum sporogenes</name>
    <dbReference type="NCBI Taxonomy" id="2655001"/>
    <lineage>
        <taxon>Bacteria</taxon>
        <taxon>Bacillati</taxon>
        <taxon>Bacillota</taxon>
        <taxon>Clostridia</taxon>
        <taxon>Eubacteriales</taxon>
        <taxon>Eubacteriaceae</taxon>
        <taxon>Alkalibaculum</taxon>
    </lineage>
</organism>
<accession>A0A6A7KDB1</accession>
<keyword evidence="1" id="KW-0472">Membrane</keyword>
<proteinExistence type="predicted"/>
<dbReference type="Proteomes" id="UP000440004">
    <property type="component" value="Unassembled WGS sequence"/>
</dbReference>
<dbReference type="AlphaFoldDB" id="A0A6A7KDB1"/>
<dbReference type="EMBL" id="WHNX01000064">
    <property type="protein sequence ID" value="MPW27345.1"/>
    <property type="molecule type" value="Genomic_DNA"/>
</dbReference>
<comment type="caution">
    <text evidence="2">The sequence shown here is derived from an EMBL/GenBank/DDBJ whole genome shotgun (WGS) entry which is preliminary data.</text>
</comment>
<feature type="transmembrane region" description="Helical" evidence="1">
    <location>
        <begin position="393"/>
        <end position="417"/>
    </location>
</feature>
<keyword evidence="3" id="KW-1185">Reference proteome</keyword>
<dbReference type="RefSeq" id="WP_152806990.1">
    <property type="nucleotide sequence ID" value="NZ_WHNX01000064.1"/>
</dbReference>
<evidence type="ECO:0000313" key="2">
    <source>
        <dbReference type="EMBL" id="MPW27345.1"/>
    </source>
</evidence>
<evidence type="ECO:0008006" key="4">
    <source>
        <dbReference type="Google" id="ProtNLM"/>
    </source>
</evidence>
<sequence length="456" mass="51272">MRKTVLKSTNCKNCGGQMKFDPKTQQTVCSGCSSTMEDPREQKEELSCPNCGAVLAIVKGTSQTECKSCDSVFSIVQDDDSGDQKEISENHKFIDPFNIPQDEYQKGMISWLANTKGVPTDVFDKIAIIAFEGRYVPYYYCTVDYKMQWSASIGHEREETYTDYVKKTTKGRTRMVPVTKSRTVTDWSPHSSSSTGRINLVCEASDYFKNAKDKIMGANKKKNEKKIIGSFDSFYIDENFKNIVYGNTATKIEKLDVKYTAGFKLIPFEEPVSKVYDKTKINNEIYARIKKDAPGDRIKNISFNGDIDNEYYVIYRPYWITKYSYDDTAYLNICDGNNAASHIGNTPIDKNQKLKFKKMFLPFKISLGVMIIFAIIAGILGEPAEGADVTQSSYSLFIGLSSLSFVVAGIFGIVGMIRRNGALNKSKDIVVKQASNYLNNSKTIFDRKSAITDPVD</sequence>